<feature type="transmembrane region" description="Helical" evidence="1">
    <location>
        <begin position="202"/>
        <end position="226"/>
    </location>
</feature>
<name>E6Q9Z8_9ZZZZ</name>
<comment type="caution">
    <text evidence="2">The sequence shown here is derived from an EMBL/GenBank/DDBJ whole genome shotgun (WGS) entry which is preliminary data.</text>
</comment>
<keyword evidence="1" id="KW-0472">Membrane</keyword>
<keyword evidence="1" id="KW-1133">Transmembrane helix</keyword>
<sequence>MDADILGGLEAMAGDGRTAQASIMHKEPHVLPAPETGQADGDGMHSALAAIPDQGIRERVLRIALDHQVDRRDPAWLIVETAVVSISAAAEAGAAARLVHEDVNKIPDLIHHAVISGGADISGQVQSAVVQNAEHLARAIQGGIEKATVPAVQAVGKALKDFDSKVDKTIIARKDAVVAQWVQSGSDALDSRVREAIRTERTINVAFMMFAILSALILGIFLGMHLHF</sequence>
<evidence type="ECO:0000313" key="2">
    <source>
        <dbReference type="EMBL" id="CBI04024.1"/>
    </source>
</evidence>
<accession>E6Q9Z8</accession>
<protein>
    <submittedName>
        <fullName evidence="2">Uncharacterized protein</fullName>
    </submittedName>
</protein>
<keyword evidence="1" id="KW-0812">Transmembrane</keyword>
<evidence type="ECO:0000256" key="1">
    <source>
        <dbReference type="SAM" id="Phobius"/>
    </source>
</evidence>
<dbReference type="EMBL" id="CABP01000039">
    <property type="protein sequence ID" value="CBI04024.1"/>
    <property type="molecule type" value="Genomic_DNA"/>
</dbReference>
<proteinExistence type="predicted"/>
<reference evidence="2" key="1">
    <citation type="submission" date="2009-10" db="EMBL/GenBank/DDBJ databases">
        <title>Diversity of trophic interactions inside an arsenic-rich microbial ecosystem.</title>
        <authorList>
            <person name="Bertin P.N."/>
            <person name="Heinrich-Salmeron A."/>
            <person name="Pelletier E."/>
            <person name="Goulhen-Chollet F."/>
            <person name="Arsene-Ploetze F."/>
            <person name="Gallien S."/>
            <person name="Calteau A."/>
            <person name="Vallenet D."/>
            <person name="Casiot C."/>
            <person name="Chane-Woon-Ming B."/>
            <person name="Giloteaux L."/>
            <person name="Barakat M."/>
            <person name="Bonnefoy V."/>
            <person name="Bruneel O."/>
            <person name="Chandler M."/>
            <person name="Cleiss J."/>
            <person name="Duran R."/>
            <person name="Elbaz-Poulichet F."/>
            <person name="Fonknechten N."/>
            <person name="Lauga B."/>
            <person name="Mornico D."/>
            <person name="Ortet P."/>
            <person name="Schaeffer C."/>
            <person name="Siguier P."/>
            <person name="Alexander Thil Smith A."/>
            <person name="Van Dorsselaer A."/>
            <person name="Weissenbach J."/>
            <person name="Medigue C."/>
            <person name="Le Paslier D."/>
        </authorList>
    </citation>
    <scope>NUCLEOTIDE SEQUENCE</scope>
</reference>
<organism evidence="2">
    <name type="scientific">mine drainage metagenome</name>
    <dbReference type="NCBI Taxonomy" id="410659"/>
    <lineage>
        <taxon>unclassified sequences</taxon>
        <taxon>metagenomes</taxon>
        <taxon>ecological metagenomes</taxon>
    </lineage>
</organism>
<gene>
    <name evidence="2" type="ORF">CARN5_2567</name>
</gene>
<dbReference type="AlphaFoldDB" id="E6Q9Z8"/>